<dbReference type="PANTHER" id="PTHR12280">
    <property type="entry name" value="PANTOTHENATE KINASE"/>
    <property type="match status" value="1"/>
</dbReference>
<dbReference type="InterPro" id="IPR004567">
    <property type="entry name" value="Type_II_PanK"/>
</dbReference>
<comment type="caution">
    <text evidence="4">The sequence shown here is derived from an EMBL/GenBank/DDBJ whole genome shotgun (WGS) entry which is preliminary data.</text>
</comment>
<evidence type="ECO:0000256" key="1">
    <source>
        <dbReference type="ARBA" id="ARBA00022741"/>
    </source>
</evidence>
<dbReference type="RefSeq" id="XP_001709560.1">
    <property type="nucleotide sequence ID" value="XM_001709508.1"/>
</dbReference>
<dbReference type="GO" id="GO:0004594">
    <property type="term" value="F:pantothenate kinase activity"/>
    <property type="evidence" value="ECO:0000318"/>
    <property type="project" value="GO_Central"/>
</dbReference>
<dbReference type="InterPro" id="IPR043129">
    <property type="entry name" value="ATPase_NBD"/>
</dbReference>
<dbReference type="STRING" id="184922.A8B4C9"/>
<sequence length="359" mass="38371">MDCESRSAVLTSPTVYADIGGSLVKVALVTLVPQAEVPQKTPVPPHKVCSNGSFDRCFCPHLTIDSPLLGGSIFFYVFPTTHNLELFLSFLSDVCSRKSLKGSCLHFTGGGALKYVDLIKTATLADRVQYHDELQTIVGGLKLLSKLGLEGELQELTPHGLESFNGVLDHFLLVQIGSGISIVEVTGNKTTRIDGSALGGATFMGLSSCICGVNQEFKDLLGAARKGAANSADLLVGDICNSETYLNMLDPDVLAACGGKMRDGDIDTNSKLASVLRMLVINAIHISVLNARLTNSTIILLSGGFMDSIEATTEYYAEALSWYGQERLKGLVVRHHGFLGVLGIITALKGWSSANLQFK</sequence>
<keyword evidence="4" id="KW-0808">Transferase</keyword>
<dbReference type="Pfam" id="PF03630">
    <property type="entry name" value="Fumble"/>
    <property type="match status" value="1"/>
</dbReference>
<evidence type="ECO:0000313" key="5">
    <source>
        <dbReference type="Proteomes" id="UP000001548"/>
    </source>
</evidence>
<reference evidence="4 5" key="1">
    <citation type="journal article" date="2007" name="Science">
        <title>Genomic minimalism in the early diverging intestinal parasite Giardia lamblia.</title>
        <authorList>
            <person name="Morrison H.G."/>
            <person name="McArthur A.G."/>
            <person name="Gillin F.D."/>
            <person name="Aley S.B."/>
            <person name="Adam R.D."/>
            <person name="Olsen G.J."/>
            <person name="Best A.A."/>
            <person name="Cande W.Z."/>
            <person name="Chen F."/>
            <person name="Cipriano M.J."/>
            <person name="Davids B.J."/>
            <person name="Dawson S.C."/>
            <person name="Elmendorf H.G."/>
            <person name="Hehl A.B."/>
            <person name="Holder M.E."/>
            <person name="Huse S.M."/>
            <person name="Kim U.U."/>
            <person name="Lasek-Nesselquist E."/>
            <person name="Manning G."/>
            <person name="Nigam A."/>
            <person name="Nixon J.E."/>
            <person name="Palm D."/>
            <person name="Passamaneck N.E."/>
            <person name="Prabhu A."/>
            <person name="Reich C.I."/>
            <person name="Reiner D.S."/>
            <person name="Samuelson J."/>
            <person name="Svard S.G."/>
            <person name="Sogin M.L."/>
        </authorList>
    </citation>
    <scope>NUCLEOTIDE SEQUENCE [LARGE SCALE GENOMIC DNA]</scope>
    <source>
        <strain evidence="4 5">WB C6</strain>
    </source>
</reference>
<name>A8B4C9_GIAIC</name>
<evidence type="ECO:0000313" key="4">
    <source>
        <dbReference type="EMBL" id="KAE8303662.1"/>
    </source>
</evidence>
<dbReference type="OMA" id="FPSCALH"/>
<keyword evidence="3" id="KW-0173">Coenzyme A biosynthesis</keyword>
<dbReference type="Proteomes" id="UP000001548">
    <property type="component" value="Unassembled WGS sequence"/>
</dbReference>
<dbReference type="GO" id="GO:0015937">
    <property type="term" value="P:coenzyme A biosynthetic process"/>
    <property type="evidence" value="ECO:0000318"/>
    <property type="project" value="GO_Central"/>
</dbReference>
<dbReference type="PANTHER" id="PTHR12280:SF20">
    <property type="entry name" value="4'-PHOSPHOPANTETHEINE PHOSPHATASE"/>
    <property type="match status" value="1"/>
</dbReference>
<protein>
    <submittedName>
        <fullName evidence="4">Pantothenate kinase 4</fullName>
    </submittedName>
</protein>
<dbReference type="Gene3D" id="3.30.420.40">
    <property type="match status" value="1"/>
</dbReference>
<gene>
    <name evidence="4" type="ORF">GL50803_005857</name>
</gene>
<dbReference type="Gene3D" id="3.30.420.510">
    <property type="match status" value="1"/>
</dbReference>
<proteinExistence type="predicted"/>
<evidence type="ECO:0000256" key="2">
    <source>
        <dbReference type="ARBA" id="ARBA00022840"/>
    </source>
</evidence>
<dbReference type="HOGENOM" id="CLU_772614_0_0_1"/>
<dbReference type="EMBL" id="AACB03000002">
    <property type="protein sequence ID" value="KAE8303662.1"/>
    <property type="molecule type" value="Genomic_DNA"/>
</dbReference>
<accession>A8B4C9</accession>
<dbReference type="GO" id="GO:0005829">
    <property type="term" value="C:cytosol"/>
    <property type="evidence" value="ECO:0000318"/>
    <property type="project" value="GO_Central"/>
</dbReference>
<dbReference type="GO" id="GO:0005634">
    <property type="term" value="C:nucleus"/>
    <property type="evidence" value="ECO:0000318"/>
    <property type="project" value="GO_Central"/>
</dbReference>
<dbReference type="GO" id="GO:0005524">
    <property type="term" value="F:ATP binding"/>
    <property type="evidence" value="ECO:0007669"/>
    <property type="project" value="UniProtKB-KW"/>
</dbReference>
<dbReference type="CDD" id="cd24086">
    <property type="entry name" value="ASKHA_NBD_PanK-II_euk"/>
    <property type="match status" value="1"/>
</dbReference>
<dbReference type="FunCoup" id="A8B4C9">
    <property type="interactions" value="144"/>
</dbReference>
<keyword evidence="4" id="KW-0418">Kinase</keyword>
<organism evidence="4 5">
    <name type="scientific">Giardia intestinalis (strain ATCC 50803 / WB clone C6)</name>
    <name type="common">Giardia lamblia</name>
    <dbReference type="NCBI Taxonomy" id="184922"/>
    <lineage>
        <taxon>Eukaryota</taxon>
        <taxon>Metamonada</taxon>
        <taxon>Diplomonadida</taxon>
        <taxon>Hexamitidae</taxon>
        <taxon>Giardiinae</taxon>
        <taxon>Giardia</taxon>
    </lineage>
</organism>
<dbReference type="SUPFAM" id="SSF53067">
    <property type="entry name" value="Actin-like ATPase domain"/>
    <property type="match status" value="2"/>
</dbReference>
<keyword evidence="5" id="KW-1185">Reference proteome</keyword>
<dbReference type="VEuPathDB" id="GiardiaDB:GL50803_5857"/>
<evidence type="ECO:0000256" key="3">
    <source>
        <dbReference type="ARBA" id="ARBA00022993"/>
    </source>
</evidence>
<dbReference type="KEGG" id="gla:GL50803_005857"/>
<keyword evidence="2" id="KW-0067">ATP-binding</keyword>
<keyword evidence="1" id="KW-0547">Nucleotide-binding</keyword>
<dbReference type="GeneID" id="5702484"/>
<dbReference type="AlphaFoldDB" id="A8B4C9"/>